<proteinExistence type="predicted"/>
<sequence length="59" mass="7083">MNIHQWRSLRRNRRCTYCAHSHIVYGRDGSICFCRAKDKAVYEGLPRWFCQVYTVVEDS</sequence>
<evidence type="ECO:0000313" key="2">
    <source>
        <dbReference type="Proteomes" id="UP000032483"/>
    </source>
</evidence>
<dbReference type="AlphaFoldDB" id="A0A0D8J131"/>
<dbReference type="EMBL" id="JXXK01000006">
    <property type="protein sequence ID" value="KJF40459.1"/>
    <property type="molecule type" value="Genomic_DNA"/>
</dbReference>
<organism evidence="1 2">
    <name type="scientific">Ruthenibacterium lactatiformans</name>
    <dbReference type="NCBI Taxonomy" id="1550024"/>
    <lineage>
        <taxon>Bacteria</taxon>
        <taxon>Bacillati</taxon>
        <taxon>Bacillota</taxon>
        <taxon>Clostridia</taxon>
        <taxon>Eubacteriales</taxon>
        <taxon>Oscillospiraceae</taxon>
        <taxon>Ruthenibacterium</taxon>
    </lineage>
</organism>
<name>A0A0D8J131_9FIRM</name>
<reference evidence="1" key="1">
    <citation type="submission" date="2015-02" db="EMBL/GenBank/DDBJ databases">
        <title>A novel member of the family Ruminococcaceae isolated from human feces.</title>
        <authorList>
            <person name="Shkoporov A.N."/>
            <person name="Chaplin A.V."/>
            <person name="Motuzova O.V."/>
            <person name="Kafarskaia L.I."/>
            <person name="Khokhlova E.V."/>
            <person name="Efimov B.A."/>
        </authorList>
    </citation>
    <scope>NUCLEOTIDE SEQUENCE [LARGE SCALE GENOMIC DNA]</scope>
    <source>
        <strain evidence="1">585-1</strain>
    </source>
</reference>
<comment type="caution">
    <text evidence="1">The sequence shown here is derived from an EMBL/GenBank/DDBJ whole genome shotgun (WGS) entry which is preliminary data.</text>
</comment>
<protein>
    <submittedName>
        <fullName evidence="1">Uncharacterized protein</fullName>
    </submittedName>
</protein>
<gene>
    <name evidence="1" type="ORF">TQ39_05980</name>
</gene>
<keyword evidence="2" id="KW-1185">Reference proteome</keyword>
<dbReference type="Proteomes" id="UP000032483">
    <property type="component" value="Unassembled WGS sequence"/>
</dbReference>
<accession>A0A0D8J131</accession>
<evidence type="ECO:0000313" key="1">
    <source>
        <dbReference type="EMBL" id="KJF40459.1"/>
    </source>
</evidence>